<evidence type="ECO:0000256" key="2">
    <source>
        <dbReference type="SAM" id="SignalP"/>
    </source>
</evidence>
<keyword evidence="2" id="KW-0732">Signal</keyword>
<evidence type="ECO:0000259" key="3">
    <source>
        <dbReference type="SMART" id="SM00047"/>
    </source>
</evidence>
<evidence type="ECO:0000313" key="4">
    <source>
        <dbReference type="EMBL" id="MTL94740.1"/>
    </source>
</evidence>
<dbReference type="SMART" id="SM00047">
    <property type="entry name" value="LYZ2"/>
    <property type="match status" value="1"/>
</dbReference>
<organism evidence="4">
    <name type="scientific">Turicibacter sanguinis</name>
    <dbReference type="NCBI Taxonomy" id="154288"/>
    <lineage>
        <taxon>Bacteria</taxon>
        <taxon>Bacillati</taxon>
        <taxon>Bacillota</taxon>
        <taxon>Erysipelotrichia</taxon>
        <taxon>Erysipelotrichales</taxon>
        <taxon>Turicibacteraceae</taxon>
        <taxon>Turicibacter</taxon>
    </lineage>
</organism>
<feature type="region of interest" description="Disordered" evidence="1">
    <location>
        <begin position="52"/>
        <end position="127"/>
    </location>
</feature>
<feature type="chain" id="PRO_5038928735" description="Mannosyl-glycoprotein endo-beta-N-acetylglucosamidase-like domain-containing protein" evidence="2">
    <location>
        <begin position="29"/>
        <end position="928"/>
    </location>
</feature>
<comment type="caution">
    <text evidence="4">The sequence shown here is derived from an EMBL/GenBank/DDBJ whole genome shotgun (WGS) entry which is preliminary data.</text>
</comment>
<dbReference type="Gene3D" id="1.10.530.10">
    <property type="match status" value="1"/>
</dbReference>
<feature type="signal peptide" evidence="2">
    <location>
        <begin position="1"/>
        <end position="28"/>
    </location>
</feature>
<accession>A0A6G2CPF4</accession>
<reference evidence="4" key="1">
    <citation type="journal article" date="2019" name="Nat. Med.">
        <title>A library of human gut bacterial isolates paired with longitudinal multiomics data enables mechanistic microbiome research.</title>
        <authorList>
            <person name="Poyet M."/>
            <person name="Groussin M."/>
            <person name="Gibbons S.M."/>
            <person name="Avila-Pacheco J."/>
            <person name="Jiang X."/>
            <person name="Kearney S.M."/>
            <person name="Perrotta A.R."/>
            <person name="Berdy B."/>
            <person name="Zhao S."/>
            <person name="Lieberman T.D."/>
            <person name="Swanson P.K."/>
            <person name="Smith M."/>
            <person name="Roesemann S."/>
            <person name="Alexander J.E."/>
            <person name="Rich S.A."/>
            <person name="Livny J."/>
            <person name="Vlamakis H."/>
            <person name="Clish C."/>
            <person name="Bullock K."/>
            <person name="Deik A."/>
            <person name="Scott J."/>
            <person name="Pierce K.A."/>
            <person name="Xavier R.J."/>
            <person name="Alm E.J."/>
        </authorList>
    </citation>
    <scope>NUCLEOTIDE SEQUENCE</scope>
    <source>
        <strain evidence="4">BIOML-A179</strain>
    </source>
</reference>
<proteinExistence type="predicted"/>
<dbReference type="InterPro" id="IPR002901">
    <property type="entry name" value="MGlyc_endo_b_GlcNAc-like_dom"/>
</dbReference>
<dbReference type="AlphaFoldDB" id="A0A6G2CPF4"/>
<name>A0A6G2CPF4_9FIRM</name>
<feature type="compositionally biased region" description="Acidic residues" evidence="1">
    <location>
        <begin position="82"/>
        <end position="100"/>
    </location>
</feature>
<feature type="domain" description="Mannosyl-glycoprotein endo-beta-N-acetylglucosamidase-like" evidence="3">
    <location>
        <begin position="408"/>
        <end position="547"/>
    </location>
</feature>
<dbReference type="GO" id="GO:0004040">
    <property type="term" value="F:amidase activity"/>
    <property type="evidence" value="ECO:0007669"/>
    <property type="project" value="InterPro"/>
</dbReference>
<protein>
    <recommendedName>
        <fullName evidence="3">Mannosyl-glycoprotein endo-beta-N-acetylglucosamidase-like domain-containing protein</fullName>
    </recommendedName>
</protein>
<dbReference type="EMBL" id="WMQV01000021">
    <property type="protein sequence ID" value="MTL94740.1"/>
    <property type="molecule type" value="Genomic_DNA"/>
</dbReference>
<sequence>MNRKRGKKVVLKGTLAIGLLINQFSSFGAIVNATVYESEVENNSDIVQESIDSSQDNLPDLDGNLSNESIENEEIQNPGDGLPEEIPNDEEFGETEDVELEIPKVEEDLDSADGSEESKSPEEQIEEELLEETSLINLEDDELLSVESRSSGSGLVQLWQVVPDGQQSKEGKTTSEIMKALQCKPNHNLYPSGGQSEHNTYVNSCYVDDALYLGEDTNYYYIYLSGYEGKVPKSESHWFELDLNNDGTKVKYEIQTVAYYISGGTTMYSLQEKTEPLDVPELNYYDQYLDKYNDINERGITTFSTSIVQSPSYYANENGTLVHYLTSNVTKANSYSKVIVGKAPSWMSSNVKYYSYDGIYFYTNWRNIKVNGQGAVNQSNPFYNYYQYLPVRSKSNYSANIFDNYTNSNGGAGGKLVNTGQYFYAVQDKYGINGALQYAMGIHESGWGKSSLSIDKNNLFGMNATDNNPYGNGTSFPSVEAGINYHADRYLSWGYTDPVDDWRYMGSHVGNKGSGMNVRYASDPFWGEKIAGWYYRFDSASGLKDYDYYTIGIKQSNAVVDVKSQANSSSSTLYQTKNKKSNIKIYNYPFLIIGQLGEFYKIQTDTPIVNGVPKFNAQYIYDLSVGYIDNTSILITTNGSYEEYGALQNHIDQASIDSNGLYLYGWGYVEGMNMSNDWEIEKNIVIKDETGTEVVRQTVEDIYNLDFAQGFNGPYEYARYGTFLPILNLEPGLYNFDIEIIKPGYGRRAWVRSNYKLDTGYVQIGGKKYRFYNEVESGPVKLEIIEGALQNHIDQASIDSNGLYLYGWGYVEGMNMSNDWEIEKNIVIKDETGTEVVRQTVEDIYNLDFAQGFNGPYEYARYGTFLPILDLEPGLYNFDIEIIKPGYGRRAWVRSNYKLDTGYVQIGDKKYRFYNEVEYGPVHLRIIY</sequence>
<gene>
    <name evidence="4" type="ORF">GMA64_09395</name>
</gene>
<evidence type="ECO:0000256" key="1">
    <source>
        <dbReference type="SAM" id="MobiDB-lite"/>
    </source>
</evidence>
<dbReference type="Pfam" id="PF01832">
    <property type="entry name" value="Glucosaminidase"/>
    <property type="match status" value="1"/>
</dbReference>